<dbReference type="InterPro" id="IPR006311">
    <property type="entry name" value="TAT_signal"/>
</dbReference>
<sequence length="450" mass="48358">MRTIRRHVTGALTAAAAALLVAACGSGTPGQSADEEDAGEDGAVVLEMWQDKFSDADNAWYKEKVEAFNAAHDDVQIRLTVVPGDAWDQKMKAAQAAGTAPDLYTLNYSEVLPRARNGELAPIGDVIAADGWEDLEERFLDAVTEDGERYAYPMLYEPSSLLFYRADLFEAAGLDPDAPPESWDDLIAAAAALKAAHPDIVPFQTAQNGVELSWTTWGLQVNATGHLPISDDWSTSLASDDGYLALLETYQRLAEDGLIAPQALSPYGDAAPLGEGKLAMQASGSWAISQLLLDYPDMIDDLRVAPLPSLDGDLTKPTGTLGGWSLGVDAKSDHPEEAAQAISWLLAEDVDVVLDYFKDTNFTKFSPRISVAAAIAEEDTSVNPWLDVMTERVVPYQVLEPTYDWAVSLAFGTAMEKALQGQDIEEALTTADAEITKAITDLDLAARAGS</sequence>
<evidence type="ECO:0000256" key="3">
    <source>
        <dbReference type="ARBA" id="ARBA00022448"/>
    </source>
</evidence>
<evidence type="ECO:0000256" key="5">
    <source>
        <dbReference type="SAM" id="SignalP"/>
    </source>
</evidence>
<name>A0A2W2B0D7_9ACTN</name>
<dbReference type="PANTHER" id="PTHR43649:SF31">
    <property type="entry name" value="SN-GLYCEROL-3-PHOSPHATE-BINDING PERIPLASMIC PROTEIN UGPB"/>
    <property type="match status" value="1"/>
</dbReference>
<dbReference type="Proteomes" id="UP000248764">
    <property type="component" value="Unassembled WGS sequence"/>
</dbReference>
<evidence type="ECO:0000313" key="7">
    <source>
        <dbReference type="Proteomes" id="UP000248764"/>
    </source>
</evidence>
<evidence type="ECO:0000256" key="2">
    <source>
        <dbReference type="ARBA" id="ARBA00008520"/>
    </source>
</evidence>
<gene>
    <name evidence="6" type="ORF">C1I92_23840</name>
</gene>
<comment type="similarity">
    <text evidence="2">Belongs to the bacterial solute-binding protein 1 family.</text>
</comment>
<keyword evidence="4 5" id="KW-0732">Signal</keyword>
<dbReference type="InterPro" id="IPR050490">
    <property type="entry name" value="Bact_solute-bd_prot1"/>
</dbReference>
<comment type="caution">
    <text evidence="6">The sequence shown here is derived from an EMBL/GenBank/DDBJ whole genome shotgun (WGS) entry which is preliminary data.</text>
</comment>
<keyword evidence="7" id="KW-1185">Reference proteome</keyword>
<evidence type="ECO:0000256" key="4">
    <source>
        <dbReference type="ARBA" id="ARBA00022729"/>
    </source>
</evidence>
<comment type="subcellular location">
    <subcellularLocation>
        <location evidence="1">Cell envelope</location>
    </subcellularLocation>
</comment>
<dbReference type="EMBL" id="POTW01000073">
    <property type="protein sequence ID" value="PZF80871.1"/>
    <property type="molecule type" value="Genomic_DNA"/>
</dbReference>
<protein>
    <submittedName>
        <fullName evidence="6">ABC transporter substrate-binding protein</fullName>
    </submittedName>
</protein>
<evidence type="ECO:0000256" key="1">
    <source>
        <dbReference type="ARBA" id="ARBA00004196"/>
    </source>
</evidence>
<dbReference type="InterPro" id="IPR006059">
    <property type="entry name" value="SBP"/>
</dbReference>
<dbReference type="CDD" id="cd13585">
    <property type="entry name" value="PBP2_TMBP_like"/>
    <property type="match status" value="1"/>
</dbReference>
<feature type="signal peptide" evidence="5">
    <location>
        <begin position="1"/>
        <end position="33"/>
    </location>
</feature>
<dbReference type="RefSeq" id="WP_111257139.1">
    <property type="nucleotide sequence ID" value="NZ_POTW01000073.1"/>
</dbReference>
<dbReference type="PROSITE" id="PS51318">
    <property type="entry name" value="TAT"/>
    <property type="match status" value="1"/>
</dbReference>
<accession>A0A2W2B0D7</accession>
<dbReference type="Pfam" id="PF01547">
    <property type="entry name" value="SBP_bac_1"/>
    <property type="match status" value="1"/>
</dbReference>
<dbReference type="PROSITE" id="PS51257">
    <property type="entry name" value="PROKAR_LIPOPROTEIN"/>
    <property type="match status" value="1"/>
</dbReference>
<dbReference type="SUPFAM" id="SSF53850">
    <property type="entry name" value="Periplasmic binding protein-like II"/>
    <property type="match status" value="1"/>
</dbReference>
<feature type="chain" id="PRO_5016126205" evidence="5">
    <location>
        <begin position="34"/>
        <end position="450"/>
    </location>
</feature>
<dbReference type="AlphaFoldDB" id="A0A2W2B0D7"/>
<dbReference type="GO" id="GO:0030313">
    <property type="term" value="C:cell envelope"/>
    <property type="evidence" value="ECO:0007669"/>
    <property type="project" value="UniProtKB-SubCell"/>
</dbReference>
<dbReference type="Gene3D" id="3.40.190.10">
    <property type="entry name" value="Periplasmic binding protein-like II"/>
    <property type="match status" value="1"/>
</dbReference>
<organism evidence="6 7">
    <name type="scientific">Jiangella anatolica</name>
    <dbReference type="NCBI Taxonomy" id="2670374"/>
    <lineage>
        <taxon>Bacteria</taxon>
        <taxon>Bacillati</taxon>
        <taxon>Actinomycetota</taxon>
        <taxon>Actinomycetes</taxon>
        <taxon>Jiangellales</taxon>
        <taxon>Jiangellaceae</taxon>
        <taxon>Jiangella</taxon>
    </lineage>
</organism>
<dbReference type="PANTHER" id="PTHR43649">
    <property type="entry name" value="ARABINOSE-BINDING PROTEIN-RELATED"/>
    <property type="match status" value="1"/>
</dbReference>
<reference evidence="6 7" key="1">
    <citation type="submission" date="2018-01" db="EMBL/GenBank/DDBJ databases">
        <title>Draft genome sequence of Jiangella sp. GTF31.</title>
        <authorList>
            <person name="Sahin N."/>
            <person name="Ay H."/>
            <person name="Saygin H."/>
        </authorList>
    </citation>
    <scope>NUCLEOTIDE SEQUENCE [LARGE SCALE GENOMIC DNA]</scope>
    <source>
        <strain evidence="6 7">GTF31</strain>
    </source>
</reference>
<proteinExistence type="inferred from homology"/>
<keyword evidence="3" id="KW-0813">Transport</keyword>
<evidence type="ECO:0000313" key="6">
    <source>
        <dbReference type="EMBL" id="PZF80871.1"/>
    </source>
</evidence>